<keyword evidence="3" id="KW-1185">Reference proteome</keyword>
<name>A0A1A9UFK0_GLOAU</name>
<accession>A0A1A9UFK0</accession>
<keyword evidence="1" id="KW-0812">Transmembrane</keyword>
<protein>
    <submittedName>
        <fullName evidence="2">Uncharacterized protein</fullName>
    </submittedName>
</protein>
<sequence>MYGRAERAPNMNGLAIYYSCLIYILNPGVHYAGNFDVRFNKIRMRLHVLTISHIHAIDALLRLNLLRKGSVIMQMNTITRTYEKTLRKRIKRNEENFENWLEAELFLRPLTERSIAAEQIDKRVQNKQR</sequence>
<organism evidence="2 3">
    <name type="scientific">Glossina austeni</name>
    <name type="common">Savannah tsetse fly</name>
    <dbReference type="NCBI Taxonomy" id="7395"/>
    <lineage>
        <taxon>Eukaryota</taxon>
        <taxon>Metazoa</taxon>
        <taxon>Ecdysozoa</taxon>
        <taxon>Arthropoda</taxon>
        <taxon>Hexapoda</taxon>
        <taxon>Insecta</taxon>
        <taxon>Pterygota</taxon>
        <taxon>Neoptera</taxon>
        <taxon>Endopterygota</taxon>
        <taxon>Diptera</taxon>
        <taxon>Brachycera</taxon>
        <taxon>Muscomorpha</taxon>
        <taxon>Hippoboscoidea</taxon>
        <taxon>Glossinidae</taxon>
        <taxon>Glossina</taxon>
    </lineage>
</organism>
<keyword evidence="1" id="KW-0472">Membrane</keyword>
<evidence type="ECO:0000256" key="1">
    <source>
        <dbReference type="SAM" id="Phobius"/>
    </source>
</evidence>
<dbReference type="AlphaFoldDB" id="A0A1A9UFK0"/>
<proteinExistence type="predicted"/>
<dbReference type="EnsemblMetazoa" id="GAUT003265-RA">
    <property type="protein sequence ID" value="GAUT003265-PA"/>
    <property type="gene ID" value="GAUT003265"/>
</dbReference>
<reference evidence="2" key="1">
    <citation type="submission" date="2020-05" db="UniProtKB">
        <authorList>
            <consortium name="EnsemblMetazoa"/>
        </authorList>
    </citation>
    <scope>IDENTIFICATION</scope>
    <source>
        <strain evidence="2">TTRI</strain>
    </source>
</reference>
<evidence type="ECO:0000313" key="3">
    <source>
        <dbReference type="Proteomes" id="UP000078200"/>
    </source>
</evidence>
<keyword evidence="1" id="KW-1133">Transmembrane helix</keyword>
<dbReference type="VEuPathDB" id="VectorBase:GAUT003265"/>
<dbReference type="Proteomes" id="UP000078200">
    <property type="component" value="Unassembled WGS sequence"/>
</dbReference>
<feature type="transmembrane region" description="Helical" evidence="1">
    <location>
        <begin position="12"/>
        <end position="32"/>
    </location>
</feature>
<evidence type="ECO:0000313" key="2">
    <source>
        <dbReference type="EnsemblMetazoa" id="GAUT003265-PA"/>
    </source>
</evidence>